<proteinExistence type="predicted"/>
<keyword evidence="2" id="KW-1185">Reference proteome</keyword>
<evidence type="ECO:0000313" key="2">
    <source>
        <dbReference type="Proteomes" id="UP000838748"/>
    </source>
</evidence>
<comment type="caution">
    <text evidence="1">The sequence shown here is derived from an EMBL/GenBank/DDBJ whole genome shotgun (WGS) entry which is preliminary data.</text>
</comment>
<protein>
    <recommendedName>
        <fullName evidence="3">SH3b domain-containing protein</fullName>
    </recommendedName>
</protein>
<dbReference type="Gene3D" id="2.30.30.40">
    <property type="entry name" value="SH3 Domains"/>
    <property type="match status" value="1"/>
</dbReference>
<evidence type="ECO:0008006" key="3">
    <source>
        <dbReference type="Google" id="ProtNLM"/>
    </source>
</evidence>
<dbReference type="Proteomes" id="UP000838748">
    <property type="component" value="Unassembled WGS sequence"/>
</dbReference>
<name>A0ABM9A5I7_9VIBR</name>
<reference evidence="1" key="1">
    <citation type="submission" date="2021-11" db="EMBL/GenBank/DDBJ databases">
        <authorList>
            <person name="Rodrigo-Torres L."/>
            <person name="Arahal R. D."/>
            <person name="Lucena T."/>
        </authorList>
    </citation>
    <scope>NUCLEOTIDE SEQUENCE</scope>
    <source>
        <strain evidence="1">CECT 7928</strain>
    </source>
</reference>
<accession>A0ABM9A5I7</accession>
<gene>
    <name evidence="1" type="ORF">VMF7928_02520</name>
</gene>
<organism evidence="1 2">
    <name type="scientific">Vibrio marisflavi CECT 7928</name>
    <dbReference type="NCBI Taxonomy" id="634439"/>
    <lineage>
        <taxon>Bacteria</taxon>
        <taxon>Pseudomonadati</taxon>
        <taxon>Pseudomonadota</taxon>
        <taxon>Gammaproteobacteria</taxon>
        <taxon>Vibrionales</taxon>
        <taxon>Vibrionaceae</taxon>
        <taxon>Vibrio</taxon>
    </lineage>
</organism>
<dbReference type="EMBL" id="CAKLDM010000002">
    <property type="protein sequence ID" value="CAH0539911.1"/>
    <property type="molecule type" value="Genomic_DNA"/>
</dbReference>
<sequence length="187" mass="21280">MKAILPILLLLFSGIVLAKVQVYLVAVDELNVRLAPSLKAKISHVMKQGEIVGVFEVKNGWARISEYYPASFERENGASALEGEVARWVFHEFISPQNLRSISPSPMSQLEKAIEYSDDFSTHRVAFIQMANELINTGRCTLKDFIRNGGWYLSVTHKPKKVYFTYCGKTHISNRIYLDPHTLEFLN</sequence>
<dbReference type="Pfam" id="PF06347">
    <property type="entry name" value="SH3_4"/>
    <property type="match status" value="1"/>
</dbReference>
<dbReference type="InterPro" id="IPR010466">
    <property type="entry name" value="DUF1058"/>
</dbReference>
<dbReference type="RefSeq" id="WP_237361964.1">
    <property type="nucleotide sequence ID" value="NZ_CAKLDM010000002.1"/>
</dbReference>
<evidence type="ECO:0000313" key="1">
    <source>
        <dbReference type="EMBL" id="CAH0539911.1"/>
    </source>
</evidence>